<keyword evidence="5" id="KW-1185">Reference proteome</keyword>
<protein>
    <submittedName>
        <fullName evidence="4">C-type lectin domain family 4, member a4</fullName>
    </submittedName>
</protein>
<proteinExistence type="predicted"/>
<keyword evidence="2" id="KW-0472">Membrane</keyword>
<evidence type="ECO:0000259" key="3">
    <source>
        <dbReference type="PROSITE" id="PS50041"/>
    </source>
</evidence>
<sequence length="343" mass="39624">MGAPSEKRIHHLNKFGSPSLLFTSLVVFLLLLAITFLGSFIIYFQKYSQLLEKKAIKDITYNELCCTKNVSLMEGKDWSCCPKDWKPFGSHCYFILSNLVASWNKTKENCTHMGAHLVVIHSQEEQNFVTGILRPGAGYFIGLLDAGHRQWQWIDQTPYNESATFWHKALEKEQGSLSDGGRSFLDMASEITYAEVKFKNESNSLRTYSESPAAPREKPIHHLNKPGSLMLLFTSLMILLLLLAITFLVAFITYFQKYSQLFEEKIAIKNIIHKELNCMKNVSVMEADFITRILNTRAAYFIGLWDTGHRQWRWVDQTPYNKSAIFWHKDEPSNDNEKCQIHF</sequence>
<dbReference type="Pfam" id="PF00059">
    <property type="entry name" value="Lectin_C"/>
    <property type="match status" value="1"/>
</dbReference>
<gene>
    <name evidence="4" type="ORF">APTSU1_000648600</name>
</gene>
<keyword evidence="2" id="KW-1133">Transmembrane helix</keyword>
<evidence type="ECO:0000256" key="1">
    <source>
        <dbReference type="ARBA" id="ARBA00022734"/>
    </source>
</evidence>
<feature type="transmembrane region" description="Helical" evidence="2">
    <location>
        <begin position="20"/>
        <end position="44"/>
    </location>
</feature>
<dbReference type="InterPro" id="IPR033989">
    <property type="entry name" value="CD209-like_CTLD"/>
</dbReference>
<dbReference type="PROSITE" id="PS50041">
    <property type="entry name" value="C_TYPE_LECTIN_2"/>
    <property type="match status" value="1"/>
</dbReference>
<dbReference type="Gene3D" id="3.10.100.10">
    <property type="entry name" value="Mannose-Binding Protein A, subunit A"/>
    <property type="match status" value="2"/>
</dbReference>
<dbReference type="CDD" id="cd00037">
    <property type="entry name" value="CLECT"/>
    <property type="match status" value="1"/>
</dbReference>
<dbReference type="InterPro" id="IPR051379">
    <property type="entry name" value="C-type_Lectin_Receptor_IMM"/>
</dbReference>
<evidence type="ECO:0000256" key="2">
    <source>
        <dbReference type="SAM" id="Phobius"/>
    </source>
</evidence>
<dbReference type="SMART" id="SM00034">
    <property type="entry name" value="CLECT"/>
    <property type="match status" value="1"/>
</dbReference>
<accession>A0ABQ0EWV5</accession>
<dbReference type="InterPro" id="IPR016187">
    <property type="entry name" value="CTDL_fold"/>
</dbReference>
<name>A0ABQ0EWV5_APOSI</name>
<keyword evidence="1" id="KW-0430">Lectin</keyword>
<feature type="domain" description="C-type lectin" evidence="3">
    <location>
        <begin position="88"/>
        <end position="166"/>
    </location>
</feature>
<evidence type="ECO:0000313" key="4">
    <source>
        <dbReference type="EMBL" id="GAB1291256.1"/>
    </source>
</evidence>
<dbReference type="PANTHER" id="PTHR46746">
    <property type="entry name" value="KILLER CELL LECTIN-LIKE RECEPTOR SUBFAMILY F MEMBER 2"/>
    <property type="match status" value="1"/>
</dbReference>
<evidence type="ECO:0000313" key="5">
    <source>
        <dbReference type="Proteomes" id="UP001623349"/>
    </source>
</evidence>
<feature type="transmembrane region" description="Helical" evidence="2">
    <location>
        <begin position="229"/>
        <end position="255"/>
    </location>
</feature>
<organism evidence="4 5">
    <name type="scientific">Apodemus speciosus</name>
    <name type="common">Large Japanese field mouse</name>
    <dbReference type="NCBI Taxonomy" id="105296"/>
    <lineage>
        <taxon>Eukaryota</taxon>
        <taxon>Metazoa</taxon>
        <taxon>Chordata</taxon>
        <taxon>Craniata</taxon>
        <taxon>Vertebrata</taxon>
        <taxon>Euteleostomi</taxon>
        <taxon>Mammalia</taxon>
        <taxon>Eutheria</taxon>
        <taxon>Euarchontoglires</taxon>
        <taxon>Glires</taxon>
        <taxon>Rodentia</taxon>
        <taxon>Myomorpha</taxon>
        <taxon>Muroidea</taxon>
        <taxon>Muridae</taxon>
        <taxon>Murinae</taxon>
        <taxon>Apodemus</taxon>
    </lineage>
</organism>
<dbReference type="InterPro" id="IPR016186">
    <property type="entry name" value="C-type_lectin-like/link_sf"/>
</dbReference>
<reference evidence="4 5" key="1">
    <citation type="submission" date="2024-08" db="EMBL/GenBank/DDBJ databases">
        <title>The draft genome of Apodemus speciosus.</title>
        <authorList>
            <person name="Nabeshima K."/>
            <person name="Suzuki S."/>
            <person name="Onuma M."/>
        </authorList>
    </citation>
    <scope>NUCLEOTIDE SEQUENCE [LARGE SCALE GENOMIC DNA]</scope>
    <source>
        <strain evidence="4">IB14-021</strain>
    </source>
</reference>
<dbReference type="CDD" id="cd03590">
    <property type="entry name" value="CLECT_DC-SIGN_like"/>
    <property type="match status" value="1"/>
</dbReference>
<comment type="caution">
    <text evidence="4">The sequence shown here is derived from an EMBL/GenBank/DDBJ whole genome shotgun (WGS) entry which is preliminary data.</text>
</comment>
<dbReference type="SUPFAM" id="SSF56436">
    <property type="entry name" value="C-type lectin-like"/>
    <property type="match status" value="2"/>
</dbReference>
<dbReference type="Proteomes" id="UP001623349">
    <property type="component" value="Unassembled WGS sequence"/>
</dbReference>
<dbReference type="EMBL" id="BAAFST010000006">
    <property type="protein sequence ID" value="GAB1291256.1"/>
    <property type="molecule type" value="Genomic_DNA"/>
</dbReference>
<dbReference type="InterPro" id="IPR001304">
    <property type="entry name" value="C-type_lectin-like"/>
</dbReference>
<keyword evidence="2" id="KW-0812">Transmembrane</keyword>
<dbReference type="PANTHER" id="PTHR46746:SF3">
    <property type="entry name" value="C-TYPE LECTIN DOMAIN-CONTAINING PROTEIN-RELATED"/>
    <property type="match status" value="1"/>
</dbReference>